<protein>
    <submittedName>
        <fullName evidence="1">Uncharacterized protein</fullName>
    </submittedName>
</protein>
<dbReference type="AlphaFoldDB" id="A0A813IWL8"/>
<dbReference type="Gene3D" id="1.20.1070.10">
    <property type="entry name" value="Rhodopsin 7-helix transmembrane proteins"/>
    <property type="match status" value="2"/>
</dbReference>
<name>A0A813IWL8_POLGL</name>
<dbReference type="Gene3D" id="1.25.40.10">
    <property type="entry name" value="Tetratricopeptide repeat domain"/>
    <property type="match status" value="1"/>
</dbReference>
<evidence type="ECO:0000313" key="1">
    <source>
        <dbReference type="EMBL" id="CAE8658217.1"/>
    </source>
</evidence>
<comment type="caution">
    <text evidence="1">The sequence shown here is derived from an EMBL/GenBank/DDBJ whole genome shotgun (WGS) entry which is preliminary data.</text>
</comment>
<dbReference type="InterPro" id="IPR011990">
    <property type="entry name" value="TPR-like_helical_dom_sf"/>
</dbReference>
<proteinExistence type="predicted"/>
<reference evidence="1" key="1">
    <citation type="submission" date="2021-02" db="EMBL/GenBank/DDBJ databases">
        <authorList>
            <person name="Dougan E. K."/>
            <person name="Rhodes N."/>
            <person name="Thang M."/>
            <person name="Chan C."/>
        </authorList>
    </citation>
    <scope>NUCLEOTIDE SEQUENCE</scope>
</reference>
<dbReference type="EMBL" id="CAJNNW010015886">
    <property type="protein sequence ID" value="CAE8658217.1"/>
    <property type="molecule type" value="Genomic_DNA"/>
</dbReference>
<evidence type="ECO:0000313" key="2">
    <source>
        <dbReference type="Proteomes" id="UP000626109"/>
    </source>
</evidence>
<sequence>MPEARLVPNQVTYNASISACGKGSQWQQAPNLLGRMPEVMAVQDEITYHAAISAYGKRRPVAVGTNFVESDARGNGGAERDRLRSRHRCLRTMRSLVAAGTGWLSLGSSAEAAGGRLWISTDSAALYGCRCAWALRLMGTAFQDGDRYVDWLLTVSLLLIELLLVMKLPQQETVDLQRLALEQLAGVPPPDAAAIFGGSWLWLWSLWSLLCLCCGRTAIIGHTQVFLGSSAEAAYGCRCAWALRLRGDRLQRRRPLRGLAVDRASAADRAAPGDEAAAAGDRGLELEAGLGQRGGGSGALRLRLLVGGSALRLGTAFNDGDRYVDWLLAGSLLLVELLLVMKLPRQETVGSGWKRGLASAGDCLQRRRPLRGLAAGRVSAADRVGLPQ</sequence>
<gene>
    <name evidence="1" type="ORF">PGLA2088_LOCUS13316</name>
</gene>
<accession>A0A813IWL8</accession>
<dbReference type="PROSITE" id="PS51257">
    <property type="entry name" value="PROKAR_LIPOPROTEIN"/>
    <property type="match status" value="1"/>
</dbReference>
<dbReference type="Proteomes" id="UP000626109">
    <property type="component" value="Unassembled WGS sequence"/>
</dbReference>
<organism evidence="1 2">
    <name type="scientific">Polarella glacialis</name>
    <name type="common">Dinoflagellate</name>
    <dbReference type="NCBI Taxonomy" id="89957"/>
    <lineage>
        <taxon>Eukaryota</taxon>
        <taxon>Sar</taxon>
        <taxon>Alveolata</taxon>
        <taxon>Dinophyceae</taxon>
        <taxon>Suessiales</taxon>
        <taxon>Suessiaceae</taxon>
        <taxon>Polarella</taxon>
    </lineage>
</organism>
<dbReference type="SUPFAM" id="SSF81321">
    <property type="entry name" value="Family A G protein-coupled receptor-like"/>
    <property type="match status" value="2"/>
</dbReference>